<feature type="signal peptide" evidence="1">
    <location>
        <begin position="1"/>
        <end position="25"/>
    </location>
</feature>
<evidence type="ECO:0000256" key="1">
    <source>
        <dbReference type="SAM" id="SignalP"/>
    </source>
</evidence>
<dbReference type="WBParaSite" id="L893_g20128.t1">
    <property type="protein sequence ID" value="L893_g20128.t1"/>
    <property type="gene ID" value="L893_g20128"/>
</dbReference>
<dbReference type="Proteomes" id="UP000095287">
    <property type="component" value="Unplaced"/>
</dbReference>
<reference evidence="3" key="1">
    <citation type="submission" date="2016-11" db="UniProtKB">
        <authorList>
            <consortium name="WormBaseParasite"/>
        </authorList>
    </citation>
    <scope>IDENTIFICATION</scope>
</reference>
<protein>
    <submittedName>
        <fullName evidence="3">Uncharacterized protein</fullName>
    </submittedName>
</protein>
<keyword evidence="2" id="KW-1185">Reference proteome</keyword>
<dbReference type="AlphaFoldDB" id="A0A1I7YVI4"/>
<evidence type="ECO:0000313" key="3">
    <source>
        <dbReference type="WBParaSite" id="L893_g20128.t1"/>
    </source>
</evidence>
<proteinExistence type="predicted"/>
<feature type="chain" id="PRO_5009312643" evidence="1">
    <location>
        <begin position="26"/>
        <end position="177"/>
    </location>
</feature>
<name>A0A1I7YVI4_9BILA</name>
<sequence>MIRPNCSAIALFVLLLHIFRDYKLAVDEYESGLMIKSIFPVVFQGAFPLMIYSAYYHYLPHQGIGFTLIGYSYCRTEEESTRLEIGNIIFPLKSVPLLADCPGHTGCDIGPYRLSTEIPTNVALPETAKLVTEKTSTTIPVQTMLLVQRTTGFVACVSPIYWFNNWVRVIEFVEIYR</sequence>
<accession>A0A1I7YVI4</accession>
<organism evidence="2 3">
    <name type="scientific">Steinernema glaseri</name>
    <dbReference type="NCBI Taxonomy" id="37863"/>
    <lineage>
        <taxon>Eukaryota</taxon>
        <taxon>Metazoa</taxon>
        <taxon>Ecdysozoa</taxon>
        <taxon>Nematoda</taxon>
        <taxon>Chromadorea</taxon>
        <taxon>Rhabditida</taxon>
        <taxon>Tylenchina</taxon>
        <taxon>Panagrolaimomorpha</taxon>
        <taxon>Strongyloidoidea</taxon>
        <taxon>Steinernematidae</taxon>
        <taxon>Steinernema</taxon>
    </lineage>
</organism>
<evidence type="ECO:0000313" key="2">
    <source>
        <dbReference type="Proteomes" id="UP000095287"/>
    </source>
</evidence>
<keyword evidence="1" id="KW-0732">Signal</keyword>